<keyword evidence="9" id="KW-0378">Hydrolase</keyword>
<sequence>MAIIGFSAPPRHPRGGIDVQAGAGIRNPSGEPRQEAELEEPIPHQSTSDAPTSSPIMTPPSPHLPPPLLPHPHPSRLHSPHLPHSEAPHSLPRRHLLTPSSRLPTQLLPPPQLSLASIARFKQLPMQPRLVRWRGRRSGCLKDVCGLLREAADRDKAFQDEIHHLKRAKTKHCCTSRLALEEESIRLPQHQAINATIRQTFDPLEVYNDAAVVQHYRLPREAIRHLLATISQDLRRATGRSFALTPQVQLLAALRFYATGSFLQVVGDGLGLSKSSVCRSVQAVTYSLLSLVPQHVRFPTTRDEMSATQEQFFRSFRIPQVVGAVDGTLVPILTPRVDAHVFICRKGYAAVNCQVVCDHQGIILDVVARWPGSTHDSFVFKSPPSVGWLQPPGESGGSSETVVILFGLTS</sequence>
<comment type="cofactor">
    <cofactor evidence="1">
        <name>a divalent metal cation</name>
        <dbReference type="ChEBI" id="CHEBI:60240"/>
    </cofactor>
</comment>
<dbReference type="Pfam" id="PF13359">
    <property type="entry name" value="DDE_Tnp_4"/>
    <property type="match status" value="1"/>
</dbReference>
<evidence type="ECO:0000256" key="3">
    <source>
        <dbReference type="ARBA" id="ARBA00004496"/>
    </source>
</evidence>
<gene>
    <name evidence="15" type="primary">harbi1_4</name>
    <name evidence="15" type="ORF">N1851_000534</name>
</gene>
<feature type="domain" description="DDE Tnp4" evidence="14">
    <location>
        <begin position="325"/>
        <end position="385"/>
    </location>
</feature>
<dbReference type="InterPro" id="IPR027806">
    <property type="entry name" value="HARBI1_dom"/>
</dbReference>
<organism evidence="15 16">
    <name type="scientific">Merluccius polli</name>
    <name type="common">Benguela hake</name>
    <name type="synonym">Merluccius cadenati</name>
    <dbReference type="NCBI Taxonomy" id="89951"/>
    <lineage>
        <taxon>Eukaryota</taxon>
        <taxon>Metazoa</taxon>
        <taxon>Chordata</taxon>
        <taxon>Craniata</taxon>
        <taxon>Vertebrata</taxon>
        <taxon>Euteleostomi</taxon>
        <taxon>Actinopterygii</taxon>
        <taxon>Neopterygii</taxon>
        <taxon>Teleostei</taxon>
        <taxon>Neoteleostei</taxon>
        <taxon>Acanthomorphata</taxon>
        <taxon>Zeiogadaria</taxon>
        <taxon>Gadariae</taxon>
        <taxon>Gadiformes</taxon>
        <taxon>Gadoidei</taxon>
        <taxon>Merlucciidae</taxon>
        <taxon>Merluccius</taxon>
    </lineage>
</organism>
<protein>
    <recommendedName>
        <fullName evidence="5">Putative nuclease HARBI1</fullName>
    </recommendedName>
    <alternativeName>
        <fullName evidence="11">Harbinger transposase-derived nuclease</fullName>
    </alternativeName>
</protein>
<evidence type="ECO:0000256" key="9">
    <source>
        <dbReference type="ARBA" id="ARBA00022801"/>
    </source>
</evidence>
<dbReference type="EMBL" id="JAOPHQ010000025">
    <property type="protein sequence ID" value="KAK0156165.1"/>
    <property type="molecule type" value="Genomic_DNA"/>
</dbReference>
<dbReference type="GO" id="GO:0005737">
    <property type="term" value="C:cytoplasm"/>
    <property type="evidence" value="ECO:0007669"/>
    <property type="project" value="UniProtKB-SubCell"/>
</dbReference>
<accession>A0AA47NDD6</accession>
<evidence type="ECO:0000256" key="8">
    <source>
        <dbReference type="ARBA" id="ARBA00022723"/>
    </source>
</evidence>
<dbReference type="PANTHER" id="PTHR22930:SF267">
    <property type="entry name" value="NUCLEASE HARBI1-RELATED"/>
    <property type="match status" value="1"/>
</dbReference>
<keyword evidence="16" id="KW-1185">Reference proteome</keyword>
<keyword evidence="8" id="KW-0479">Metal-binding</keyword>
<evidence type="ECO:0000256" key="7">
    <source>
        <dbReference type="ARBA" id="ARBA00022722"/>
    </source>
</evidence>
<evidence type="ECO:0000256" key="5">
    <source>
        <dbReference type="ARBA" id="ARBA00015519"/>
    </source>
</evidence>
<dbReference type="Proteomes" id="UP001174136">
    <property type="component" value="Unassembled WGS sequence"/>
</dbReference>
<evidence type="ECO:0000313" key="15">
    <source>
        <dbReference type="EMBL" id="KAK0156165.1"/>
    </source>
</evidence>
<evidence type="ECO:0000256" key="4">
    <source>
        <dbReference type="ARBA" id="ARBA00006958"/>
    </source>
</evidence>
<evidence type="ECO:0000256" key="2">
    <source>
        <dbReference type="ARBA" id="ARBA00004123"/>
    </source>
</evidence>
<evidence type="ECO:0000256" key="10">
    <source>
        <dbReference type="ARBA" id="ARBA00023242"/>
    </source>
</evidence>
<dbReference type="GO" id="GO:0046872">
    <property type="term" value="F:metal ion binding"/>
    <property type="evidence" value="ECO:0007669"/>
    <property type="project" value="UniProtKB-KW"/>
</dbReference>
<dbReference type="InterPro" id="IPR026103">
    <property type="entry name" value="HARBI1_animal"/>
</dbReference>
<comment type="similarity">
    <text evidence="4">Belongs to the HARBI1 family.</text>
</comment>
<keyword evidence="6" id="KW-0963">Cytoplasm</keyword>
<dbReference type="PANTHER" id="PTHR22930">
    <property type="match status" value="1"/>
</dbReference>
<name>A0AA47NDD6_MERPO</name>
<evidence type="ECO:0000313" key="16">
    <source>
        <dbReference type="Proteomes" id="UP001174136"/>
    </source>
</evidence>
<comment type="function">
    <text evidence="12">Transposase-derived protein that may have nuclease activity. Does not have transposase activity.</text>
</comment>
<dbReference type="GO" id="GO:0005634">
    <property type="term" value="C:nucleus"/>
    <property type="evidence" value="ECO:0007669"/>
    <property type="project" value="UniProtKB-SubCell"/>
</dbReference>
<feature type="compositionally biased region" description="Pro residues" evidence="13">
    <location>
        <begin position="57"/>
        <end position="72"/>
    </location>
</feature>
<keyword evidence="7" id="KW-0540">Nuclease</keyword>
<proteinExistence type="inferred from homology"/>
<evidence type="ECO:0000256" key="1">
    <source>
        <dbReference type="ARBA" id="ARBA00001968"/>
    </source>
</evidence>
<dbReference type="InterPro" id="IPR045249">
    <property type="entry name" value="HARBI1-like"/>
</dbReference>
<feature type="region of interest" description="Disordered" evidence="13">
    <location>
        <begin position="1"/>
        <end position="108"/>
    </location>
</feature>
<dbReference type="GO" id="GO:0016787">
    <property type="term" value="F:hydrolase activity"/>
    <property type="evidence" value="ECO:0007669"/>
    <property type="project" value="UniProtKB-KW"/>
</dbReference>
<feature type="compositionally biased region" description="Low complexity" evidence="13">
    <location>
        <begin position="97"/>
        <end position="106"/>
    </location>
</feature>
<dbReference type="GO" id="GO:0004518">
    <property type="term" value="F:nuclease activity"/>
    <property type="evidence" value="ECO:0007669"/>
    <property type="project" value="UniProtKB-KW"/>
</dbReference>
<evidence type="ECO:0000256" key="6">
    <source>
        <dbReference type="ARBA" id="ARBA00022490"/>
    </source>
</evidence>
<dbReference type="AlphaFoldDB" id="A0AA47NDD6"/>
<keyword evidence="10" id="KW-0539">Nucleus</keyword>
<evidence type="ECO:0000256" key="13">
    <source>
        <dbReference type="SAM" id="MobiDB-lite"/>
    </source>
</evidence>
<comment type="subcellular location">
    <subcellularLocation>
        <location evidence="3">Cytoplasm</location>
    </subcellularLocation>
    <subcellularLocation>
        <location evidence="2">Nucleus</location>
    </subcellularLocation>
</comment>
<evidence type="ECO:0000256" key="12">
    <source>
        <dbReference type="ARBA" id="ARBA00045850"/>
    </source>
</evidence>
<evidence type="ECO:0000256" key="11">
    <source>
        <dbReference type="ARBA" id="ARBA00030126"/>
    </source>
</evidence>
<reference evidence="15" key="1">
    <citation type="journal article" date="2023" name="Front. Mar. Sci.">
        <title>A new Merluccius polli reference genome to investigate the effects of global change in West African waters.</title>
        <authorList>
            <person name="Mateo J.L."/>
            <person name="Blanco-Fernandez C."/>
            <person name="Garcia-Vazquez E."/>
            <person name="Machado-Schiaffino G."/>
        </authorList>
    </citation>
    <scope>NUCLEOTIDE SEQUENCE</scope>
    <source>
        <strain evidence="15">C29</strain>
        <tissue evidence="15">Fin</tissue>
    </source>
</reference>
<dbReference type="PRINTS" id="PR02086">
    <property type="entry name" value="PUTNUCHARBI1"/>
</dbReference>
<comment type="caution">
    <text evidence="15">The sequence shown here is derived from an EMBL/GenBank/DDBJ whole genome shotgun (WGS) entry which is preliminary data.</text>
</comment>
<evidence type="ECO:0000259" key="14">
    <source>
        <dbReference type="Pfam" id="PF13359"/>
    </source>
</evidence>